<evidence type="ECO:0000313" key="7">
    <source>
        <dbReference type="EMBL" id="PHO15132.1"/>
    </source>
</evidence>
<dbReference type="AlphaFoldDB" id="A0A347TM36"/>
<dbReference type="SUPFAM" id="SSF55331">
    <property type="entry name" value="Tautomerase/MIF"/>
    <property type="match status" value="1"/>
</dbReference>
<dbReference type="KEGG" id="amar:AMRN_1941"/>
<gene>
    <name evidence="6" type="ORF">AMRN_1941</name>
    <name evidence="7" type="ORF">CPH92_08450</name>
</gene>
<dbReference type="InterPro" id="IPR014347">
    <property type="entry name" value="Tautomerase/MIF_sf"/>
</dbReference>
<accession>A0A347TM36</accession>
<evidence type="ECO:0000313" key="9">
    <source>
        <dbReference type="Proteomes" id="UP000264693"/>
    </source>
</evidence>
<evidence type="ECO:0000256" key="4">
    <source>
        <dbReference type="RuleBase" id="RU362032"/>
    </source>
</evidence>
<keyword evidence="8" id="KW-1185">Reference proteome</keyword>
<dbReference type="Proteomes" id="UP000224740">
    <property type="component" value="Unassembled WGS sequence"/>
</dbReference>
<dbReference type="EMBL" id="CP032101">
    <property type="protein sequence ID" value="AXX87664.1"/>
    <property type="molecule type" value="Genomic_DNA"/>
</dbReference>
<dbReference type="GO" id="GO:0016853">
    <property type="term" value="F:isomerase activity"/>
    <property type="evidence" value="ECO:0007669"/>
    <property type="project" value="UniProtKB-UniRule"/>
</dbReference>
<reference evidence="8" key="1">
    <citation type="submission" date="2017-09" db="EMBL/GenBank/DDBJ databases">
        <title>Arcobacter canalis sp. nov., a new species isolated from a water canal contaminated with urban sewage.</title>
        <authorList>
            <person name="Perez-Cataluna A."/>
            <person name="Salas-Masso N."/>
            <person name="Figueras M.J."/>
        </authorList>
    </citation>
    <scope>NUCLEOTIDE SEQUENCE [LARGE SCALE GENOMIC DNA]</scope>
    <source>
        <strain evidence="8">CECT 7727</strain>
    </source>
</reference>
<evidence type="ECO:0000256" key="1">
    <source>
        <dbReference type="ARBA" id="ARBA00006723"/>
    </source>
</evidence>
<feature type="domain" description="4-oxalocrotonate tautomerase-like" evidence="5">
    <location>
        <begin position="2"/>
        <end position="62"/>
    </location>
</feature>
<keyword evidence="2 4" id="KW-0413">Isomerase</keyword>
<evidence type="ECO:0000313" key="6">
    <source>
        <dbReference type="EMBL" id="AXX87664.1"/>
    </source>
</evidence>
<dbReference type="Gene3D" id="3.30.429.10">
    <property type="entry name" value="Macrophage Migration Inhibitory Factor"/>
    <property type="match status" value="1"/>
</dbReference>
<dbReference type="Pfam" id="PF01361">
    <property type="entry name" value="Tautomerase"/>
    <property type="match status" value="1"/>
</dbReference>
<dbReference type="EMBL" id="NXAO01000036">
    <property type="protein sequence ID" value="PHO15132.1"/>
    <property type="molecule type" value="Genomic_DNA"/>
</dbReference>
<feature type="active site" description="Proton acceptor; via imino nitrogen" evidence="3">
    <location>
        <position position="2"/>
    </location>
</feature>
<dbReference type="RefSeq" id="WP_099311297.1">
    <property type="nucleotide sequence ID" value="NZ_CP032101.1"/>
</dbReference>
<evidence type="ECO:0000256" key="3">
    <source>
        <dbReference type="PIRSR" id="PIRSR618191-1"/>
    </source>
</evidence>
<dbReference type="PANTHER" id="PTHR35530">
    <property type="entry name" value="TAUTOMERASE-RELATED"/>
    <property type="match status" value="1"/>
</dbReference>
<dbReference type="Proteomes" id="UP000264693">
    <property type="component" value="Chromosome"/>
</dbReference>
<evidence type="ECO:0000256" key="2">
    <source>
        <dbReference type="ARBA" id="ARBA00023235"/>
    </source>
</evidence>
<evidence type="ECO:0000259" key="5">
    <source>
        <dbReference type="Pfam" id="PF01361"/>
    </source>
</evidence>
<reference evidence="7" key="2">
    <citation type="submission" date="2017-09" db="EMBL/GenBank/DDBJ databases">
        <authorList>
            <person name="Perez-Cataluna A."/>
            <person name="Figueras M.J."/>
            <person name="Salas-Masso N."/>
        </authorList>
    </citation>
    <scope>NUCLEOTIDE SEQUENCE</scope>
    <source>
        <strain evidence="7">CECT 7727</strain>
    </source>
</reference>
<dbReference type="InterPro" id="IPR004370">
    <property type="entry name" value="4-OT-like_dom"/>
</dbReference>
<dbReference type="InterPro" id="IPR018191">
    <property type="entry name" value="4-OT"/>
</dbReference>
<comment type="similarity">
    <text evidence="1 4">Belongs to the 4-oxalocrotonate tautomerase family.</text>
</comment>
<name>A0A347TM36_9BACT</name>
<dbReference type="EC" id="5.3.2.-" evidence="4"/>
<protein>
    <recommendedName>
        <fullName evidence="4">Tautomerase</fullName>
        <ecNumber evidence="4">5.3.2.-</ecNumber>
    </recommendedName>
</protein>
<dbReference type="PANTHER" id="PTHR35530:SF2">
    <property type="entry name" value="BSL4019 PROTEIN"/>
    <property type="match status" value="1"/>
</dbReference>
<reference evidence="6 9" key="3">
    <citation type="submission" date="2018-08" db="EMBL/GenBank/DDBJ databases">
        <title>Complete genome of the Arcobacter marinus type strain JCM 15502.</title>
        <authorList>
            <person name="Miller W.G."/>
            <person name="Yee E."/>
            <person name="Huynh S."/>
            <person name="Parker C.T."/>
        </authorList>
    </citation>
    <scope>NUCLEOTIDE SEQUENCE [LARGE SCALE GENOMIC DNA]</scope>
    <source>
        <strain evidence="6 9">JCM 15502</strain>
    </source>
</reference>
<sequence length="69" mass="7711">MPVINVKMTHEDGGATKEQKEMLSKKLTQSFQEVFNRKTNNAVVIIEEVSTDNYAIGGETVSNIRKIKA</sequence>
<organism evidence="6 9">
    <name type="scientific">Malaciobacter marinus</name>
    <dbReference type="NCBI Taxonomy" id="505249"/>
    <lineage>
        <taxon>Bacteria</taxon>
        <taxon>Pseudomonadati</taxon>
        <taxon>Campylobacterota</taxon>
        <taxon>Epsilonproteobacteria</taxon>
        <taxon>Campylobacterales</taxon>
        <taxon>Arcobacteraceae</taxon>
        <taxon>Malaciobacter</taxon>
    </lineage>
</organism>
<dbReference type="NCBIfam" id="TIGR00013">
    <property type="entry name" value="taut"/>
    <property type="match status" value="1"/>
</dbReference>
<proteinExistence type="inferred from homology"/>
<evidence type="ECO:0000313" key="8">
    <source>
        <dbReference type="Proteomes" id="UP000224740"/>
    </source>
</evidence>